<dbReference type="EnsemblPlants" id="AUR62002953-RA">
    <property type="protein sequence ID" value="AUR62002953-RA:cds"/>
    <property type="gene ID" value="AUR62002953"/>
</dbReference>
<organism evidence="2 3">
    <name type="scientific">Chenopodium quinoa</name>
    <name type="common">Quinoa</name>
    <dbReference type="NCBI Taxonomy" id="63459"/>
    <lineage>
        <taxon>Eukaryota</taxon>
        <taxon>Viridiplantae</taxon>
        <taxon>Streptophyta</taxon>
        <taxon>Embryophyta</taxon>
        <taxon>Tracheophyta</taxon>
        <taxon>Spermatophyta</taxon>
        <taxon>Magnoliopsida</taxon>
        <taxon>eudicotyledons</taxon>
        <taxon>Gunneridae</taxon>
        <taxon>Pentapetalae</taxon>
        <taxon>Caryophyllales</taxon>
        <taxon>Chenopodiaceae</taxon>
        <taxon>Chenopodioideae</taxon>
        <taxon>Atripliceae</taxon>
        <taxon>Chenopodium</taxon>
    </lineage>
</organism>
<keyword evidence="3" id="KW-1185">Reference proteome</keyword>
<dbReference type="InterPro" id="IPR001810">
    <property type="entry name" value="F-box_dom"/>
</dbReference>
<dbReference type="SMART" id="SM00256">
    <property type="entry name" value="FBOX"/>
    <property type="match status" value="2"/>
</dbReference>
<dbReference type="InterPro" id="IPR036047">
    <property type="entry name" value="F-box-like_dom_sf"/>
</dbReference>
<name>A0A803KV95_CHEQI</name>
<dbReference type="AlphaFoldDB" id="A0A803KV95"/>
<protein>
    <recommendedName>
        <fullName evidence="1">F-box domain-containing protein</fullName>
    </recommendedName>
</protein>
<dbReference type="InterPro" id="IPR032675">
    <property type="entry name" value="LRR_dom_sf"/>
</dbReference>
<dbReference type="Pfam" id="PF24758">
    <property type="entry name" value="LRR_At5g56370"/>
    <property type="match status" value="2"/>
</dbReference>
<dbReference type="Gramene" id="AUR62002953-RA">
    <property type="protein sequence ID" value="AUR62002953-RA:cds"/>
    <property type="gene ID" value="AUR62002953"/>
</dbReference>
<dbReference type="SUPFAM" id="SSF81383">
    <property type="entry name" value="F-box domain"/>
    <property type="match status" value="2"/>
</dbReference>
<reference evidence="2" key="1">
    <citation type="journal article" date="2017" name="Nature">
        <title>The genome of Chenopodium quinoa.</title>
        <authorList>
            <person name="Jarvis D.E."/>
            <person name="Ho Y.S."/>
            <person name="Lightfoot D.J."/>
            <person name="Schmoeckel S.M."/>
            <person name="Li B."/>
            <person name="Borm T.J.A."/>
            <person name="Ohyanagi H."/>
            <person name="Mineta K."/>
            <person name="Michell C.T."/>
            <person name="Saber N."/>
            <person name="Kharbatia N.M."/>
            <person name="Rupper R.R."/>
            <person name="Sharp A.R."/>
            <person name="Dally N."/>
            <person name="Boughton B.A."/>
            <person name="Woo Y.H."/>
            <person name="Gao G."/>
            <person name="Schijlen E.G.W.M."/>
            <person name="Guo X."/>
            <person name="Momin A.A."/>
            <person name="Negrao S."/>
            <person name="Al-Babili S."/>
            <person name="Gehring C."/>
            <person name="Roessner U."/>
            <person name="Jung C."/>
            <person name="Murphy K."/>
            <person name="Arold S.T."/>
            <person name="Gojobori T."/>
            <person name="van der Linden C.G."/>
            <person name="van Loo E.N."/>
            <person name="Jellen E.N."/>
            <person name="Maughan P.J."/>
            <person name="Tester M."/>
        </authorList>
    </citation>
    <scope>NUCLEOTIDE SEQUENCE [LARGE SCALE GENOMIC DNA]</scope>
    <source>
        <strain evidence="2">cv. PI 614886</strain>
    </source>
</reference>
<dbReference type="Proteomes" id="UP000596660">
    <property type="component" value="Unplaced"/>
</dbReference>
<evidence type="ECO:0000313" key="3">
    <source>
        <dbReference type="Proteomes" id="UP000596660"/>
    </source>
</evidence>
<dbReference type="Gene3D" id="3.80.10.10">
    <property type="entry name" value="Ribonuclease Inhibitor"/>
    <property type="match status" value="2"/>
</dbReference>
<reference evidence="2" key="2">
    <citation type="submission" date="2021-03" db="UniProtKB">
        <authorList>
            <consortium name="EnsemblPlants"/>
        </authorList>
    </citation>
    <scope>IDENTIFICATION</scope>
</reference>
<feature type="domain" description="F-box" evidence="1">
    <location>
        <begin position="578"/>
        <end position="618"/>
    </location>
</feature>
<dbReference type="PANTHER" id="PTHR31639">
    <property type="entry name" value="F-BOX PROTEIN-LIKE"/>
    <property type="match status" value="1"/>
</dbReference>
<dbReference type="SUPFAM" id="SSF52047">
    <property type="entry name" value="RNI-like"/>
    <property type="match status" value="2"/>
</dbReference>
<dbReference type="OMA" id="CQMEMEV"/>
<dbReference type="PANTHER" id="PTHR31639:SF95">
    <property type="entry name" value="FBD DOMAIN-CONTAINING PROTEIN"/>
    <property type="match status" value="1"/>
</dbReference>
<evidence type="ECO:0000259" key="1">
    <source>
        <dbReference type="SMART" id="SM00256"/>
    </source>
</evidence>
<proteinExistence type="predicted"/>
<sequence>MNTVSKNMEDVSYQSGLGEQNMSEVTVDRISTLPWNVLDIILGKLSLKDAIRTSVLATDWRYKWLSLSKFSLDSSYIAGMFSFKILQWDAVSNIINRYLLHHRFHHDGEIRTFVLRTYCSVHYPELYQWIQYLSKLDVEILSLEEVGYQIFVVPSYLFLFEKLQSLNLQMCSIKIPSSFRRFSFLRELSFTNVSISDDDLHHLILACPLLEKLALFRINELKHLNIDSPRLFELQIDLGMEDIVIGNPTRLDSVHIIEYSVPHIIYYNWRSVISCFSSMVVLRKLELCGAFINILAADCAFENFPWRNNTLSRLFLTCLNCKILGTFRFGPAEGPGLITKFLKENKGRVSFPALDSIVVMCPTSAGMGCNVNFIEFLCAHSPNLRSLRILGWPVMKKAQIPKLLKRFKKVCPSAQILFSCARFYFEELFTGINLAFQRHHEFFLSSFKLPKIRSILCAGRSGRFQEILDGRLPDCCFFACSEVKLTIMIAVKKNIGAISAGFWTMEPVVQDLGRSKGMFVAKRWLMGVFCGEHESHGTVMRQGQKAKKMSKNMEDTNHLLGLGEQNMSEENVDRISSLPWEVLDIILGKLSLKDAARTCVLASEWRYKWLSLSKFVLDADYLPTVFSMTYLRWDKVANIVNRYLLNHDGAIKTFVLKTNCRAHYPDLYQWILYLSRQDVEIMSLEERDYNMSVVPSYLFLFDKLQSLNLQMCALKIPSSFRRFSFLHELSLRNVSISDYDLHHLILACPLLEKLVVLEISVSMHLKFYSPRLLELQIDIGMEDIVIGDPAHLDSVCILDNPVRRGMNYNWRSVIRCFSRLVVLQNLVLCGAFIEILAADSAFENFPLRNNTLSFLSLSDVNCENIGVFRVCLSLLRSCPNIKKFEFVIDEAKGLRQITQFLKQNKGVVSFPALDSIAVTCPYETGMGCTVNFIEFLCAHSPNLRSLSIAGWPDMKKSQVSRMLKRFKNVCPRAEVIYTCK</sequence>
<dbReference type="InterPro" id="IPR055411">
    <property type="entry name" value="LRR_FXL15/At3g58940/PEG3-like"/>
</dbReference>
<evidence type="ECO:0000313" key="2">
    <source>
        <dbReference type="EnsemblPlants" id="AUR62002953-RA:cds"/>
    </source>
</evidence>
<feature type="domain" description="F-box" evidence="1">
    <location>
        <begin position="33"/>
        <end position="73"/>
    </location>
</feature>
<accession>A0A803KV95</accession>
<dbReference type="Pfam" id="PF00646">
    <property type="entry name" value="F-box"/>
    <property type="match status" value="2"/>
</dbReference>